<dbReference type="InterPro" id="IPR011059">
    <property type="entry name" value="Metal-dep_hydrolase_composite"/>
</dbReference>
<proteinExistence type="predicted"/>
<dbReference type="Pfam" id="PF01979">
    <property type="entry name" value="Amidohydro_1"/>
    <property type="match status" value="1"/>
</dbReference>
<dbReference type="PANTHER" id="PTHR43135:SF3">
    <property type="entry name" value="ALPHA-D-RIBOSE 1-METHYLPHOSPHONATE 5-TRIPHOSPHATE DIPHOSPHATASE"/>
    <property type="match status" value="1"/>
</dbReference>
<keyword evidence="4" id="KW-1185">Reference proteome</keyword>
<dbReference type="SUPFAM" id="SSF51338">
    <property type="entry name" value="Composite domain of metallo-dependent hydrolases"/>
    <property type="match status" value="1"/>
</dbReference>
<dbReference type="Gene3D" id="3.40.50.10910">
    <property type="entry name" value="Amidohydrolase"/>
    <property type="match status" value="1"/>
</dbReference>
<dbReference type="Gene3D" id="1.20.58.520">
    <property type="entry name" value="Amidohydrolase"/>
    <property type="match status" value="1"/>
</dbReference>
<feature type="chain" id="PRO_5046273047" evidence="1">
    <location>
        <begin position="19"/>
        <end position="454"/>
    </location>
</feature>
<protein>
    <submittedName>
        <fullName evidence="3">Amidohydrolase family protein</fullName>
    </submittedName>
</protein>
<evidence type="ECO:0000313" key="3">
    <source>
        <dbReference type="EMBL" id="MDO1445907.1"/>
    </source>
</evidence>
<sequence length="454" mass="50222">MKSFLLFLCILTTHLSHAQKLINAAQKEVVFNHVHVIPMDRERVLENQAVVVKGGKIVSVTDASKAKYASNAIVIEARGKYLIPGLAEMHAHVPPIDDIEPMKEVLMLFAANGITTIRGMLGHPRHLELRSKVQSGEILGPRFYTTGPSFSGQSAKTPEQTSQMVRQQKQAGYDYLKIHPGLTRETFAAMEKTAKEVGIPFVGHVPFEVGIWRAIEAGYSSIDHLDGFIEGMVPGMENMTEQQVGLFGMFVADKADISQLPKLMKGLKDKNIWVVPTQALAERWFAPVDPQQLQNAPEMKYMPVETSNNWVNSKKNLQSNPQYDKVKMEKYIQLRRQLILECQKNGVGLLLGCDAPQIFNVPGFSTHHELAYMVAAGLSPYEALRTGTVNVAKYLNKAEQTGVIKAGAVSDLVLLNGNPLADINQSASIEGVMIGAQYMDKAYREAALQKLVKQ</sequence>
<comment type="caution">
    <text evidence="3">The sequence shown here is derived from an EMBL/GenBank/DDBJ whole genome shotgun (WGS) entry which is preliminary data.</text>
</comment>
<evidence type="ECO:0000259" key="2">
    <source>
        <dbReference type="Pfam" id="PF01979"/>
    </source>
</evidence>
<dbReference type="RefSeq" id="WP_302036705.1">
    <property type="nucleotide sequence ID" value="NZ_JAUKPO010000002.1"/>
</dbReference>
<dbReference type="InterPro" id="IPR006680">
    <property type="entry name" value="Amidohydro-rel"/>
</dbReference>
<dbReference type="SUPFAM" id="SSF51556">
    <property type="entry name" value="Metallo-dependent hydrolases"/>
    <property type="match status" value="1"/>
</dbReference>
<dbReference type="Gene3D" id="2.30.40.10">
    <property type="entry name" value="Urease, subunit C, domain 1"/>
    <property type="match status" value="1"/>
</dbReference>
<evidence type="ECO:0000313" key="4">
    <source>
        <dbReference type="Proteomes" id="UP001168528"/>
    </source>
</evidence>
<gene>
    <name evidence="3" type="ORF">Q0590_06570</name>
</gene>
<dbReference type="InterPro" id="IPR051781">
    <property type="entry name" value="Metallo-dep_Hydrolase"/>
</dbReference>
<name>A0ABT8R1E2_9BACT</name>
<dbReference type="EMBL" id="JAUKPO010000002">
    <property type="protein sequence ID" value="MDO1445907.1"/>
    <property type="molecule type" value="Genomic_DNA"/>
</dbReference>
<accession>A0ABT8R1E2</accession>
<reference evidence="3" key="1">
    <citation type="submission" date="2023-07" db="EMBL/GenBank/DDBJ databases">
        <title>The genome sequence of Rhodocytophaga aerolata KACC 12507.</title>
        <authorList>
            <person name="Zhang X."/>
        </authorList>
    </citation>
    <scope>NUCLEOTIDE SEQUENCE</scope>
    <source>
        <strain evidence="3">KACC 12507</strain>
    </source>
</reference>
<keyword evidence="1" id="KW-0732">Signal</keyword>
<dbReference type="InterPro" id="IPR032466">
    <property type="entry name" value="Metal_Hydrolase"/>
</dbReference>
<dbReference type="Gene3D" id="3.30.110.90">
    <property type="entry name" value="Amidohydrolase"/>
    <property type="match status" value="1"/>
</dbReference>
<organism evidence="3 4">
    <name type="scientific">Rhodocytophaga aerolata</name>
    <dbReference type="NCBI Taxonomy" id="455078"/>
    <lineage>
        <taxon>Bacteria</taxon>
        <taxon>Pseudomonadati</taxon>
        <taxon>Bacteroidota</taxon>
        <taxon>Cytophagia</taxon>
        <taxon>Cytophagales</taxon>
        <taxon>Rhodocytophagaceae</taxon>
        <taxon>Rhodocytophaga</taxon>
    </lineage>
</organism>
<feature type="signal peptide" evidence="1">
    <location>
        <begin position="1"/>
        <end position="18"/>
    </location>
</feature>
<evidence type="ECO:0000256" key="1">
    <source>
        <dbReference type="SAM" id="SignalP"/>
    </source>
</evidence>
<dbReference type="PANTHER" id="PTHR43135">
    <property type="entry name" value="ALPHA-D-RIBOSE 1-METHYLPHOSPHONATE 5-TRIPHOSPHATE DIPHOSPHATASE"/>
    <property type="match status" value="1"/>
</dbReference>
<dbReference type="Proteomes" id="UP001168528">
    <property type="component" value="Unassembled WGS sequence"/>
</dbReference>
<feature type="domain" description="Amidohydrolase-related" evidence="2">
    <location>
        <begin position="81"/>
        <end position="435"/>
    </location>
</feature>